<dbReference type="AlphaFoldDB" id="A0A316ZE81"/>
<accession>A0A316ZE81</accession>
<evidence type="ECO:0000256" key="2">
    <source>
        <dbReference type="ARBA" id="ARBA00023015"/>
    </source>
</evidence>
<dbReference type="GO" id="GO:0000976">
    <property type="term" value="F:transcription cis-regulatory region binding"/>
    <property type="evidence" value="ECO:0007669"/>
    <property type="project" value="TreeGrafter"/>
</dbReference>
<evidence type="ECO:0000256" key="5">
    <source>
        <dbReference type="ARBA" id="ARBA00023242"/>
    </source>
</evidence>
<dbReference type="GO" id="GO:0005634">
    <property type="term" value="C:nucleus"/>
    <property type="evidence" value="ECO:0007669"/>
    <property type="project" value="UniProtKB-SubCell"/>
</dbReference>
<feature type="domain" description="Zn(2)-C6 fungal-type" evidence="7">
    <location>
        <begin position="63"/>
        <end position="97"/>
    </location>
</feature>
<dbReference type="InterPro" id="IPR001138">
    <property type="entry name" value="Zn2Cys6_DnaBD"/>
</dbReference>
<feature type="compositionally biased region" description="Basic and acidic residues" evidence="6">
    <location>
        <begin position="742"/>
        <end position="753"/>
    </location>
</feature>
<dbReference type="PANTHER" id="PTHR31845:SF19">
    <property type="entry name" value="TRANSCRIPTION FACTOR DOMAIN-CONTAINING PROTEIN"/>
    <property type="match status" value="1"/>
</dbReference>
<dbReference type="CDD" id="cd12148">
    <property type="entry name" value="fungal_TF_MHR"/>
    <property type="match status" value="1"/>
</dbReference>
<dbReference type="CDD" id="cd00067">
    <property type="entry name" value="GAL4"/>
    <property type="match status" value="1"/>
</dbReference>
<dbReference type="GeneID" id="37272250"/>
<dbReference type="PROSITE" id="PS00463">
    <property type="entry name" value="ZN2_CY6_FUNGAL_1"/>
    <property type="match status" value="1"/>
</dbReference>
<evidence type="ECO:0000256" key="1">
    <source>
        <dbReference type="ARBA" id="ARBA00004123"/>
    </source>
</evidence>
<comment type="subcellular location">
    <subcellularLocation>
        <location evidence="1">Nucleus</location>
    </subcellularLocation>
</comment>
<dbReference type="RefSeq" id="XP_025599501.1">
    <property type="nucleotide sequence ID" value="XM_025744706.1"/>
</dbReference>
<dbReference type="GO" id="GO:0008270">
    <property type="term" value="F:zinc ion binding"/>
    <property type="evidence" value="ECO:0007669"/>
    <property type="project" value="InterPro"/>
</dbReference>
<feature type="compositionally biased region" description="Polar residues" evidence="6">
    <location>
        <begin position="790"/>
        <end position="804"/>
    </location>
</feature>
<feature type="compositionally biased region" description="Basic and acidic residues" evidence="6">
    <location>
        <begin position="35"/>
        <end position="45"/>
    </location>
</feature>
<feature type="region of interest" description="Disordered" evidence="6">
    <location>
        <begin position="1"/>
        <end position="60"/>
    </location>
</feature>
<dbReference type="Gene3D" id="4.10.240.10">
    <property type="entry name" value="Zn(2)-C6 fungal-type DNA-binding domain"/>
    <property type="match status" value="1"/>
</dbReference>
<name>A0A316ZE81_9BASI</name>
<keyword evidence="2" id="KW-0805">Transcription regulation</keyword>
<evidence type="ECO:0000313" key="8">
    <source>
        <dbReference type="EMBL" id="PWN99222.1"/>
    </source>
</evidence>
<proteinExistence type="predicted"/>
<dbReference type="OrthoDB" id="3163292at2759"/>
<dbReference type="SMART" id="SM00066">
    <property type="entry name" value="GAL4"/>
    <property type="match status" value="1"/>
</dbReference>
<feature type="compositionally biased region" description="Basic and acidic residues" evidence="6">
    <location>
        <begin position="809"/>
        <end position="825"/>
    </location>
</feature>
<feature type="region of interest" description="Disordered" evidence="6">
    <location>
        <begin position="735"/>
        <end position="827"/>
    </location>
</feature>
<evidence type="ECO:0000313" key="9">
    <source>
        <dbReference type="Proteomes" id="UP000245946"/>
    </source>
</evidence>
<evidence type="ECO:0000259" key="7">
    <source>
        <dbReference type="PROSITE" id="PS00463"/>
    </source>
</evidence>
<keyword evidence="9" id="KW-1185">Reference proteome</keyword>
<dbReference type="SUPFAM" id="SSF57701">
    <property type="entry name" value="Zn2/Cys6 DNA-binding domain"/>
    <property type="match status" value="1"/>
</dbReference>
<protein>
    <recommendedName>
        <fullName evidence="7">Zn(2)-C6 fungal-type domain-containing protein</fullName>
    </recommendedName>
</protein>
<reference evidence="8 9" key="1">
    <citation type="journal article" date="2018" name="Mol. Biol. Evol.">
        <title>Broad Genomic Sampling Reveals a Smut Pathogenic Ancestry of the Fungal Clade Ustilaginomycotina.</title>
        <authorList>
            <person name="Kijpornyongpan T."/>
            <person name="Mondo S.J."/>
            <person name="Barry K."/>
            <person name="Sandor L."/>
            <person name="Lee J."/>
            <person name="Lipzen A."/>
            <person name="Pangilinan J."/>
            <person name="LaButti K."/>
            <person name="Hainaut M."/>
            <person name="Henrissat B."/>
            <person name="Grigoriev I.V."/>
            <person name="Spatafora J.W."/>
            <person name="Aime M.C."/>
        </authorList>
    </citation>
    <scope>NUCLEOTIDE SEQUENCE [LARGE SCALE GENOMIC DNA]</scope>
    <source>
        <strain evidence="8 9">MCA 4186</strain>
    </source>
</reference>
<evidence type="ECO:0000256" key="4">
    <source>
        <dbReference type="ARBA" id="ARBA00023163"/>
    </source>
</evidence>
<keyword evidence="5" id="KW-0539">Nucleus</keyword>
<keyword evidence="3" id="KW-0238">DNA-binding</keyword>
<dbReference type="PANTHER" id="PTHR31845">
    <property type="entry name" value="FINGER DOMAIN PROTEIN, PUTATIVE-RELATED"/>
    <property type="match status" value="1"/>
</dbReference>
<gene>
    <name evidence="8" type="ORF">FA09DRAFT_345667</name>
</gene>
<dbReference type="InterPro" id="IPR051089">
    <property type="entry name" value="prtT"/>
</dbReference>
<feature type="region of interest" description="Disordered" evidence="6">
    <location>
        <begin position="239"/>
        <end position="273"/>
    </location>
</feature>
<dbReference type="GO" id="GO:0000981">
    <property type="term" value="F:DNA-binding transcription factor activity, RNA polymerase II-specific"/>
    <property type="evidence" value="ECO:0007669"/>
    <property type="project" value="InterPro"/>
</dbReference>
<dbReference type="EMBL" id="KZ819289">
    <property type="protein sequence ID" value="PWN99222.1"/>
    <property type="molecule type" value="Genomic_DNA"/>
</dbReference>
<evidence type="ECO:0000256" key="6">
    <source>
        <dbReference type="SAM" id="MobiDB-lite"/>
    </source>
</evidence>
<dbReference type="STRING" id="58919.A0A316ZE81"/>
<keyword evidence="4" id="KW-0804">Transcription</keyword>
<sequence length="867" mass="94574">MDGAAGPSRAHYDAKHDGAAAAAAPPHHRSASIADGERSFSEARDVSPSSGPAGAEEKKNKTSCLACRESKVRCIPPAGAVLGAGACVRCLRQERECVFKEHKRGRRPGKVKHAQIDRRWTVLVKLLDELAELTSAVADTSGAALVRSLRYQVLSSSAVSTTELGIDTMSPPPPPPPVAESSESVVARSQAYYSRPAHHARSGVGSAVKLVELEDSEAQGVVPMAIETLTNPLKLLAQASDTVQEEEDRRRGRLSSHRRELESAEQPLARRSSRAAATDSINWRSYFMRGIFNVQYDVGPDLDPIERGIMTLQQGVELVDWFQNNLSTFVHIFDRDLCTFDYIQRRSAFLLTVVCATAAEVMPNTASGLHARLRKHVEHLQPIMLCGGYKSVEISQACCILAQYSPLAKSATDDPTFSLLGTSVRMLCEIGSNLKLYSYDPPPPQLTQPQQIEKQHRQTRNAERLWFGLWLFSQHISSHTGQRLGLADDGSIASCGGWHRRPNAAPQDAWLIASIALRRIVSRATDSFHAQLRRAMPPNATDGQPKPPSLGTGEGALGWELQVDFFRSTVLADLKRWEAEWLTPQESSASSHPTPLQILGPLHLEQARLIALSLPLYGTQFGSQDMPETLMPHYRDAYAAALSFLSIVVDRWALLAHLDNGQVATVTYMCVFALKLASGAQNAPLMAFVDLARVEDLVRTICVRLQGCPRDVPRHYACYLEDVLERWLGRPSSTAGAMGSESRLRHAPVDARHAPPGAHHAHHAAPQQGDSDASTYGVPFRGPGLAWQHQGMSWSGSSVRQTTGFAPPHGREAPASHMGPLREEPAQSGFADVAPAAPWESSGFPLDWFGLDGPVPARDPMSSWPPS</sequence>
<dbReference type="Proteomes" id="UP000245946">
    <property type="component" value="Unassembled WGS sequence"/>
</dbReference>
<organism evidence="8 9">
    <name type="scientific">Tilletiopsis washingtonensis</name>
    <dbReference type="NCBI Taxonomy" id="58919"/>
    <lineage>
        <taxon>Eukaryota</taxon>
        <taxon>Fungi</taxon>
        <taxon>Dikarya</taxon>
        <taxon>Basidiomycota</taxon>
        <taxon>Ustilaginomycotina</taxon>
        <taxon>Exobasidiomycetes</taxon>
        <taxon>Entylomatales</taxon>
        <taxon>Entylomatales incertae sedis</taxon>
        <taxon>Tilletiopsis</taxon>
    </lineage>
</organism>
<evidence type="ECO:0000256" key="3">
    <source>
        <dbReference type="ARBA" id="ARBA00023125"/>
    </source>
</evidence>
<dbReference type="InterPro" id="IPR036864">
    <property type="entry name" value="Zn2-C6_fun-type_DNA-bd_sf"/>
</dbReference>